<proteinExistence type="predicted"/>
<dbReference type="RefSeq" id="WP_277731413.1">
    <property type="nucleotide sequence ID" value="NZ_CP120733.1"/>
</dbReference>
<evidence type="ECO:0000313" key="1">
    <source>
        <dbReference type="EMBL" id="WFD09485.1"/>
    </source>
</evidence>
<name>A0ABY8E9A0_9FIRM</name>
<accession>A0ABY8E9A0</accession>
<organism evidence="1 2">
    <name type="scientific">Tepidibacter hydrothermalis</name>
    <dbReference type="NCBI Taxonomy" id="3036126"/>
    <lineage>
        <taxon>Bacteria</taxon>
        <taxon>Bacillati</taxon>
        <taxon>Bacillota</taxon>
        <taxon>Clostridia</taxon>
        <taxon>Peptostreptococcales</taxon>
        <taxon>Peptostreptococcaceae</taxon>
        <taxon>Tepidibacter</taxon>
    </lineage>
</organism>
<protein>
    <submittedName>
        <fullName evidence="1">Uncharacterized protein</fullName>
    </submittedName>
</protein>
<dbReference type="Proteomes" id="UP001222800">
    <property type="component" value="Chromosome"/>
</dbReference>
<sequence length="311" mass="37201">MENRIKNSYIYSFINNKKYLNDFIKIVTKCLIDNKATKTVCIDYHRLREELVFYKYYGKKNEDYIYDITYILPIILSNINLERSQDEVIKNISYYCKLYKENVKNYDYMIVGISYNFLIHTLILNKDIDFKELLQNIKEHVIGFTFDEDIDKKDIIKFERSRIKFIQKIDKCIDEKIEELKEESIVDGFFSVIYQVYVKDADENNQSLLSLKNSILGILGFEFKSLNILDLNFIQSLADYILRLRKYEINKKEYTQSTHPRELIDLNIGQSIYNPILNNITVIDKNIKDNMLYIKVKSKSGEYEFEFKKSQ</sequence>
<reference evidence="1 2" key="1">
    <citation type="submission" date="2023-03" db="EMBL/GenBank/DDBJ databases">
        <title>Complete genome sequence of Tepidibacter sp. SWIR-1, isolated from a deep-sea hydrothermal vent.</title>
        <authorList>
            <person name="Li X."/>
        </authorList>
    </citation>
    <scope>NUCLEOTIDE SEQUENCE [LARGE SCALE GENOMIC DNA]</scope>
    <source>
        <strain evidence="1 2">SWIR-1</strain>
    </source>
</reference>
<dbReference type="EMBL" id="CP120733">
    <property type="protein sequence ID" value="WFD09485.1"/>
    <property type="molecule type" value="Genomic_DNA"/>
</dbReference>
<gene>
    <name evidence="1" type="ORF">P4S50_13965</name>
</gene>
<keyword evidence="2" id="KW-1185">Reference proteome</keyword>
<evidence type="ECO:0000313" key="2">
    <source>
        <dbReference type="Proteomes" id="UP001222800"/>
    </source>
</evidence>